<comment type="caution">
    <text evidence="2">The sequence shown here is derived from an EMBL/GenBank/DDBJ whole genome shotgun (WGS) entry which is preliminary data.</text>
</comment>
<dbReference type="PANTHER" id="PTHR30344:SF1">
    <property type="entry name" value="6-PHOSPHOGLUCONOLACTONASE"/>
    <property type="match status" value="1"/>
</dbReference>
<dbReference type="InterPro" id="IPR050282">
    <property type="entry name" value="Cycloisomerase_2"/>
</dbReference>
<sequence length="313" mass="35391">MMSYTGYVGTYTSEKSEGIYAFKYENRKITDVHLFTKVRNPKYLAWMNDYIVAVCDFAEGSGVAVFDLSGNEIDHIVFEAFTSCYIGVKDNLIFTAHFHSGDVTLLRFENNHLELVKRTHIKEKAGCHQVIPYKKQYLVPCLFIDQIKILDKDFTVVDEISFEVGTGPRHAVFSGDEKYLYVVGELSNFLYVVDMHAKKIVNTVELLENGLSHVKDTAAIRKKGDYLYVSTRTLDVITVLHVSGKDVERIQVISCAGKHPRDFVIVDDDIIVANRFSDSLSVLPIEHAYIQNAVSTVTIPEGVSIIMRSNENE</sequence>
<name>A0A412PDI6_9FIRM</name>
<evidence type="ECO:0000256" key="1">
    <source>
        <dbReference type="ARBA" id="ARBA00005564"/>
    </source>
</evidence>
<dbReference type="InterPro" id="IPR011048">
    <property type="entry name" value="Haem_d1_sf"/>
</dbReference>
<gene>
    <name evidence="2" type="ORF">DWX20_08135</name>
</gene>
<dbReference type="SUPFAM" id="SSF51004">
    <property type="entry name" value="C-terminal (heme d1) domain of cytochrome cd1-nitrite reductase"/>
    <property type="match status" value="1"/>
</dbReference>
<reference evidence="2 3" key="1">
    <citation type="submission" date="2018-08" db="EMBL/GenBank/DDBJ databases">
        <title>A genome reference for cultivated species of the human gut microbiota.</title>
        <authorList>
            <person name="Zou Y."/>
            <person name="Xue W."/>
            <person name="Luo G."/>
        </authorList>
    </citation>
    <scope>NUCLEOTIDE SEQUENCE [LARGE SCALE GENOMIC DNA]</scope>
    <source>
        <strain evidence="2 3">AF18-46</strain>
    </source>
</reference>
<dbReference type="InterPro" id="IPR015943">
    <property type="entry name" value="WD40/YVTN_repeat-like_dom_sf"/>
</dbReference>
<dbReference type="PANTHER" id="PTHR30344">
    <property type="entry name" value="6-PHOSPHOGLUCONOLACTONASE-RELATED"/>
    <property type="match status" value="1"/>
</dbReference>
<dbReference type="AlphaFoldDB" id="A0A412PDI6"/>
<organism evidence="2 3">
    <name type="scientific">Solobacterium moorei</name>
    <dbReference type="NCBI Taxonomy" id="102148"/>
    <lineage>
        <taxon>Bacteria</taxon>
        <taxon>Bacillati</taxon>
        <taxon>Bacillota</taxon>
        <taxon>Erysipelotrichia</taxon>
        <taxon>Erysipelotrichales</taxon>
        <taxon>Erysipelotrichaceae</taxon>
        <taxon>Solobacterium</taxon>
    </lineage>
</organism>
<dbReference type="EMBL" id="QRWX01000003">
    <property type="protein sequence ID" value="RGT55113.1"/>
    <property type="molecule type" value="Genomic_DNA"/>
</dbReference>
<dbReference type="GO" id="GO:0017057">
    <property type="term" value="F:6-phosphogluconolactonase activity"/>
    <property type="evidence" value="ECO:0007669"/>
    <property type="project" value="TreeGrafter"/>
</dbReference>
<dbReference type="InterPro" id="IPR019405">
    <property type="entry name" value="Lactonase_7-beta_prop"/>
</dbReference>
<dbReference type="Proteomes" id="UP000284731">
    <property type="component" value="Unassembled WGS sequence"/>
</dbReference>
<dbReference type="Pfam" id="PF10282">
    <property type="entry name" value="Lactonase"/>
    <property type="match status" value="1"/>
</dbReference>
<evidence type="ECO:0000313" key="2">
    <source>
        <dbReference type="EMBL" id="RGT55113.1"/>
    </source>
</evidence>
<accession>A0A412PDI6</accession>
<evidence type="ECO:0000313" key="3">
    <source>
        <dbReference type="Proteomes" id="UP000284731"/>
    </source>
</evidence>
<evidence type="ECO:0008006" key="4">
    <source>
        <dbReference type="Google" id="ProtNLM"/>
    </source>
</evidence>
<protein>
    <recommendedName>
        <fullName evidence="4">6-phosphogluconolactonase</fullName>
    </recommendedName>
</protein>
<proteinExistence type="inferred from homology"/>
<dbReference type="Gene3D" id="2.130.10.10">
    <property type="entry name" value="YVTN repeat-like/Quinoprotein amine dehydrogenase"/>
    <property type="match status" value="1"/>
</dbReference>
<dbReference type="RefSeq" id="WP_118765134.1">
    <property type="nucleotide sequence ID" value="NZ_CABJCF010000003.1"/>
</dbReference>
<comment type="similarity">
    <text evidence="1">Belongs to the cycloisomerase 2 family.</text>
</comment>